<protein>
    <submittedName>
        <fullName evidence="2">Chromate resistance protein</fullName>
    </submittedName>
</protein>
<reference evidence="2 3" key="1">
    <citation type="submission" date="2019-05" db="EMBL/GenBank/DDBJ databases">
        <title>Whole genome sequence analysis of Cupriavidus campinensis S14E4C strain.</title>
        <authorList>
            <person name="Abbaszade G."/>
            <person name="Szabo A."/>
            <person name="Toumi M."/>
            <person name="Toth E."/>
        </authorList>
    </citation>
    <scope>NUCLEOTIDE SEQUENCE [LARGE SCALE GENOMIC DNA]</scope>
    <source>
        <strain evidence="2 3">S14E4C</strain>
    </source>
</reference>
<feature type="domain" description="ChrB C-terminal" evidence="1">
    <location>
        <begin position="3"/>
        <end position="137"/>
    </location>
</feature>
<comment type="caution">
    <text evidence="2">The sequence shown here is derived from an EMBL/GenBank/DDBJ whole genome shotgun (WGS) entry which is preliminary data.</text>
</comment>
<proteinExistence type="predicted"/>
<organism evidence="2 3">
    <name type="scientific">Cupriavidus campinensis</name>
    <dbReference type="NCBI Taxonomy" id="151783"/>
    <lineage>
        <taxon>Bacteria</taxon>
        <taxon>Pseudomonadati</taxon>
        <taxon>Pseudomonadota</taxon>
        <taxon>Betaproteobacteria</taxon>
        <taxon>Burkholderiales</taxon>
        <taxon>Burkholderiaceae</taxon>
        <taxon>Cupriavidus</taxon>
    </lineage>
</organism>
<dbReference type="InterPro" id="IPR018634">
    <property type="entry name" value="ChrB_C"/>
</dbReference>
<keyword evidence="3" id="KW-1185">Reference proteome</keyword>
<evidence type="ECO:0000313" key="3">
    <source>
        <dbReference type="Proteomes" id="UP000318943"/>
    </source>
</evidence>
<gene>
    <name evidence="2" type="ORF">FGG12_03015</name>
</gene>
<sequence length="153" mass="17059">MQWITRERPKIDRIACPWLIARFIDETPDFLYVQAGDVLRIANESGAVPYDIPGVELTHVGELCSFDAFLAKYNLGGDPALQQMAGVVRGADTSRLDLTPQSSGLYAISLGLSHVFADDHEMLEHGMVMYDALYAWCQSCQAETHVWPPRMSV</sequence>
<dbReference type="EMBL" id="VCIZ01000001">
    <property type="protein sequence ID" value="TSP14629.1"/>
    <property type="molecule type" value="Genomic_DNA"/>
</dbReference>
<dbReference type="Pfam" id="PF09828">
    <property type="entry name" value="ChrB_C"/>
    <property type="match status" value="1"/>
</dbReference>
<evidence type="ECO:0000259" key="1">
    <source>
        <dbReference type="Pfam" id="PF09828"/>
    </source>
</evidence>
<dbReference type="Proteomes" id="UP000318943">
    <property type="component" value="Unassembled WGS sequence"/>
</dbReference>
<evidence type="ECO:0000313" key="2">
    <source>
        <dbReference type="EMBL" id="TSP14629.1"/>
    </source>
</evidence>
<accession>A0ABY3EUU3</accession>
<dbReference type="RefSeq" id="WP_020205264.1">
    <property type="nucleotide sequence ID" value="NZ_VCIZ01000001.1"/>
</dbReference>
<name>A0ABY3EUU3_9BURK</name>